<dbReference type="InterPro" id="IPR000014">
    <property type="entry name" value="PAS"/>
</dbReference>
<keyword evidence="4" id="KW-0808">Transferase</keyword>
<dbReference type="PANTHER" id="PTHR43065">
    <property type="entry name" value="SENSOR HISTIDINE KINASE"/>
    <property type="match status" value="1"/>
</dbReference>
<evidence type="ECO:0000256" key="4">
    <source>
        <dbReference type="ARBA" id="ARBA00022679"/>
    </source>
</evidence>
<sequence length="343" mass="39630">MLDPAVYVKAFLKSRELMILVDCDYHIIDVNETAANNLGYTKAEMISMSITALFYNKKEGEEFINELCKRWHILNWEYTFKTQKGKPFYVMVSGDRIDDKADLYLLVAQNITEIKKETEAKLKQNQLLYTKNMMRLFVHEMKNLSNNIWLAIHELKENDGEIHKITDFIQQNNQKMDTMIQSLLQQDQVFSLDLKEWDVNEVLEEAIGSNQEKIKLLGITLTKDLMPEKFLFPMDKGKVLLALNNIIGNAIESIKRANGIIWISSQMAKHKSIIRISDNGEGIGKEEAKNVFKPYFTTKNGGNGLGLYTSKQILFEHRIGFHIESEKHVGTTFTLYFDRDGLD</sequence>
<evidence type="ECO:0000259" key="9">
    <source>
        <dbReference type="PROSITE" id="PS50109"/>
    </source>
</evidence>
<dbReference type="InterPro" id="IPR036890">
    <property type="entry name" value="HATPase_C_sf"/>
</dbReference>
<dbReference type="NCBIfam" id="TIGR00229">
    <property type="entry name" value="sensory_box"/>
    <property type="match status" value="1"/>
</dbReference>
<accession>A0ABV9SY66</accession>
<dbReference type="CDD" id="cd00130">
    <property type="entry name" value="PAS"/>
    <property type="match status" value="1"/>
</dbReference>
<evidence type="ECO:0000256" key="2">
    <source>
        <dbReference type="ARBA" id="ARBA00012438"/>
    </source>
</evidence>
<feature type="domain" description="Histidine kinase" evidence="9">
    <location>
        <begin position="136"/>
        <end position="341"/>
    </location>
</feature>
<dbReference type="InterPro" id="IPR005467">
    <property type="entry name" value="His_kinase_dom"/>
</dbReference>
<reference evidence="11" key="1">
    <citation type="journal article" date="2019" name="Int. J. Syst. Evol. Microbiol.">
        <title>The Global Catalogue of Microorganisms (GCM) 10K type strain sequencing project: providing services to taxonomists for standard genome sequencing and annotation.</title>
        <authorList>
            <consortium name="The Broad Institute Genomics Platform"/>
            <consortium name="The Broad Institute Genome Sequencing Center for Infectious Disease"/>
            <person name="Wu L."/>
            <person name="Ma J."/>
        </authorList>
    </citation>
    <scope>NUCLEOTIDE SEQUENCE [LARGE SCALE GENOMIC DNA]</scope>
    <source>
        <strain evidence="11">CGMCC 4.7466</strain>
    </source>
</reference>
<evidence type="ECO:0000256" key="1">
    <source>
        <dbReference type="ARBA" id="ARBA00000085"/>
    </source>
</evidence>
<evidence type="ECO:0000256" key="6">
    <source>
        <dbReference type="ARBA" id="ARBA00022777"/>
    </source>
</evidence>
<gene>
    <name evidence="10" type="ORF">ACFPFU_06275</name>
</gene>
<comment type="catalytic activity">
    <reaction evidence="1">
        <text>ATP + protein L-histidine = ADP + protein N-phospho-L-histidine.</text>
        <dbReference type="EC" id="2.7.13.3"/>
    </reaction>
</comment>
<evidence type="ECO:0000313" key="10">
    <source>
        <dbReference type="EMBL" id="MFC4871286.1"/>
    </source>
</evidence>
<dbReference type="InterPro" id="IPR003594">
    <property type="entry name" value="HATPase_dom"/>
</dbReference>
<dbReference type="EC" id="2.7.13.3" evidence="2"/>
<dbReference type="InterPro" id="IPR035965">
    <property type="entry name" value="PAS-like_dom_sf"/>
</dbReference>
<dbReference type="InterPro" id="IPR004358">
    <property type="entry name" value="Sig_transdc_His_kin-like_C"/>
</dbReference>
<dbReference type="PROSITE" id="PS50109">
    <property type="entry name" value="HIS_KIN"/>
    <property type="match status" value="1"/>
</dbReference>
<evidence type="ECO:0000256" key="5">
    <source>
        <dbReference type="ARBA" id="ARBA00022741"/>
    </source>
</evidence>
<dbReference type="Gene3D" id="3.30.450.20">
    <property type="entry name" value="PAS domain"/>
    <property type="match status" value="1"/>
</dbReference>
<dbReference type="Proteomes" id="UP001595818">
    <property type="component" value="Unassembled WGS sequence"/>
</dbReference>
<keyword evidence="3" id="KW-0597">Phosphoprotein</keyword>
<name>A0ABV9SY66_9BACT</name>
<protein>
    <recommendedName>
        <fullName evidence="2">histidine kinase</fullName>
        <ecNumber evidence="2">2.7.13.3</ecNumber>
    </recommendedName>
</protein>
<dbReference type="Pfam" id="PF02518">
    <property type="entry name" value="HATPase_c"/>
    <property type="match status" value="1"/>
</dbReference>
<dbReference type="EMBL" id="JBHSJJ010000003">
    <property type="protein sequence ID" value="MFC4871286.1"/>
    <property type="molecule type" value="Genomic_DNA"/>
</dbReference>
<keyword evidence="8" id="KW-0902">Two-component regulatory system</keyword>
<evidence type="ECO:0000256" key="8">
    <source>
        <dbReference type="ARBA" id="ARBA00023012"/>
    </source>
</evidence>
<comment type="caution">
    <text evidence="10">The sequence shown here is derived from an EMBL/GenBank/DDBJ whole genome shotgun (WGS) entry which is preliminary data.</text>
</comment>
<keyword evidence="7" id="KW-0067">ATP-binding</keyword>
<keyword evidence="11" id="KW-1185">Reference proteome</keyword>
<dbReference type="Gene3D" id="3.30.565.10">
    <property type="entry name" value="Histidine kinase-like ATPase, C-terminal domain"/>
    <property type="match status" value="1"/>
</dbReference>
<dbReference type="SUPFAM" id="SSF55874">
    <property type="entry name" value="ATPase domain of HSP90 chaperone/DNA topoisomerase II/histidine kinase"/>
    <property type="match status" value="1"/>
</dbReference>
<dbReference type="RefSeq" id="WP_377062618.1">
    <property type="nucleotide sequence ID" value="NZ_JBHSJJ010000003.1"/>
</dbReference>
<proteinExistence type="predicted"/>
<organism evidence="10 11">
    <name type="scientific">Negadavirga shengliensis</name>
    <dbReference type="NCBI Taxonomy" id="1389218"/>
    <lineage>
        <taxon>Bacteria</taxon>
        <taxon>Pseudomonadati</taxon>
        <taxon>Bacteroidota</taxon>
        <taxon>Cytophagia</taxon>
        <taxon>Cytophagales</taxon>
        <taxon>Cyclobacteriaceae</taxon>
        <taxon>Negadavirga</taxon>
    </lineage>
</organism>
<evidence type="ECO:0000313" key="11">
    <source>
        <dbReference type="Proteomes" id="UP001595818"/>
    </source>
</evidence>
<keyword evidence="5" id="KW-0547">Nucleotide-binding</keyword>
<evidence type="ECO:0000256" key="7">
    <source>
        <dbReference type="ARBA" id="ARBA00022840"/>
    </source>
</evidence>
<dbReference type="SUPFAM" id="SSF55785">
    <property type="entry name" value="PYP-like sensor domain (PAS domain)"/>
    <property type="match status" value="1"/>
</dbReference>
<dbReference type="SMART" id="SM00387">
    <property type="entry name" value="HATPase_c"/>
    <property type="match status" value="1"/>
</dbReference>
<dbReference type="PRINTS" id="PR00344">
    <property type="entry name" value="BCTRLSENSOR"/>
</dbReference>
<dbReference type="PANTHER" id="PTHR43065:SF10">
    <property type="entry name" value="PEROXIDE STRESS-ACTIVATED HISTIDINE KINASE MAK3"/>
    <property type="match status" value="1"/>
</dbReference>
<dbReference type="Pfam" id="PF13426">
    <property type="entry name" value="PAS_9"/>
    <property type="match status" value="1"/>
</dbReference>
<evidence type="ECO:0000256" key="3">
    <source>
        <dbReference type="ARBA" id="ARBA00022553"/>
    </source>
</evidence>
<dbReference type="GO" id="GO:0016301">
    <property type="term" value="F:kinase activity"/>
    <property type="evidence" value="ECO:0007669"/>
    <property type="project" value="UniProtKB-KW"/>
</dbReference>
<keyword evidence="6 10" id="KW-0418">Kinase</keyword>